<protein>
    <submittedName>
        <fullName evidence="1">Uncharacterized protein</fullName>
    </submittedName>
</protein>
<accession>A0A9Q3YHB4</accession>
<organism evidence="1 2">
    <name type="scientific">Vibrio parahaemolyticus</name>
    <dbReference type="NCBI Taxonomy" id="670"/>
    <lineage>
        <taxon>Bacteria</taxon>
        <taxon>Pseudomonadati</taxon>
        <taxon>Pseudomonadota</taxon>
        <taxon>Gammaproteobacteria</taxon>
        <taxon>Vibrionales</taxon>
        <taxon>Vibrionaceae</taxon>
        <taxon>Vibrio</taxon>
    </lineage>
</organism>
<evidence type="ECO:0000313" key="2">
    <source>
        <dbReference type="Proteomes" id="UP000726777"/>
    </source>
</evidence>
<dbReference type="AlphaFoldDB" id="A0A9Q3YHB4"/>
<dbReference type="EMBL" id="JACVHL010000006">
    <property type="protein sequence ID" value="MCC3804974.1"/>
    <property type="molecule type" value="Genomic_DNA"/>
</dbReference>
<proteinExistence type="predicted"/>
<gene>
    <name evidence="1" type="ORF">IB292_07960</name>
</gene>
<evidence type="ECO:0000313" key="1">
    <source>
        <dbReference type="EMBL" id="MCC3804974.1"/>
    </source>
</evidence>
<dbReference type="RefSeq" id="WP_182020520.1">
    <property type="nucleotide sequence ID" value="NZ_CAJDZF010000002.1"/>
</dbReference>
<reference evidence="1" key="1">
    <citation type="submission" date="2020-09" db="EMBL/GenBank/DDBJ databases">
        <title>Genome sequence of Vibrio parahaemolyticus isolates.</title>
        <authorList>
            <person name="Hammerl J.A."/>
            <person name="Strauch E."/>
        </authorList>
    </citation>
    <scope>NUCLEOTIDE SEQUENCE</scope>
    <source>
        <strain evidence="1">17-VB00146</strain>
    </source>
</reference>
<comment type="caution">
    <text evidence="1">The sequence shown here is derived from an EMBL/GenBank/DDBJ whole genome shotgun (WGS) entry which is preliminary data.</text>
</comment>
<sequence>MINYITLPQELISNKNNFHYKLFDFDNIYHFKLFLFILAKATVIYKTNKKRIKGMQSFHISEIFTNNDVLSKGSMTYENINKFINGLDTPFFKEIGYSNKEVNFKLSHQYIKLLLSTENHYCFDFQKLKGVRDVRAAKLQVLLGIYKKSGFFHLNYLFKVLDLNKIARRDRKIYKIKHCFNSLGVEFNYKHPVNQYTERKDEDYKFHYNLEAKNISNERLDDDKLIDDIFNADDLFLNNEEVEKSIISSNNLLLVNEVIYGNDE</sequence>
<name>A0A9Q3YHB4_VIBPH</name>
<dbReference type="Proteomes" id="UP000726777">
    <property type="component" value="Unassembled WGS sequence"/>
</dbReference>